<keyword evidence="1" id="KW-0175">Coiled coil</keyword>
<gene>
    <name evidence="2" type="ORF">CA606_04635</name>
</gene>
<name>A0A290MVQ7_CAUVI</name>
<protein>
    <submittedName>
        <fullName evidence="2">Class I SAM-dependent methyltransferase</fullName>
    </submittedName>
</protein>
<reference evidence="3" key="1">
    <citation type="submission" date="2017-09" db="EMBL/GenBank/DDBJ databases">
        <title>Genome evolution observed in wild isolates of Caulobacter crescentus.</title>
        <authorList>
            <person name="Ely B."/>
            <person name="Wilson K."/>
            <person name="Scott D."/>
        </authorList>
    </citation>
    <scope>NUCLEOTIDE SEQUENCE [LARGE SCALE GENOMIC DNA]</scope>
    <source>
        <strain evidence="3">CB13b1a</strain>
    </source>
</reference>
<dbReference type="RefSeq" id="WP_096051151.1">
    <property type="nucleotide sequence ID" value="NZ_CP023315.3"/>
</dbReference>
<dbReference type="GO" id="GO:0008168">
    <property type="term" value="F:methyltransferase activity"/>
    <property type="evidence" value="ECO:0007669"/>
    <property type="project" value="UniProtKB-KW"/>
</dbReference>
<dbReference type="EMBL" id="CP023315">
    <property type="protein sequence ID" value="ATC31701.1"/>
    <property type="molecule type" value="Genomic_DNA"/>
</dbReference>
<keyword evidence="2" id="KW-0489">Methyltransferase</keyword>
<accession>A0A290MVQ7</accession>
<dbReference type="Pfam" id="PF13489">
    <property type="entry name" value="Methyltransf_23"/>
    <property type="match status" value="1"/>
</dbReference>
<dbReference type="Gene3D" id="3.40.50.150">
    <property type="entry name" value="Vaccinia Virus protein VP39"/>
    <property type="match status" value="1"/>
</dbReference>
<dbReference type="Proteomes" id="UP000217311">
    <property type="component" value="Chromosome"/>
</dbReference>
<dbReference type="GO" id="GO:0032259">
    <property type="term" value="P:methylation"/>
    <property type="evidence" value="ECO:0007669"/>
    <property type="project" value="UniProtKB-KW"/>
</dbReference>
<feature type="coiled-coil region" evidence="1">
    <location>
        <begin position="30"/>
        <end position="64"/>
    </location>
</feature>
<evidence type="ECO:0000313" key="2">
    <source>
        <dbReference type="EMBL" id="ATC31701.1"/>
    </source>
</evidence>
<dbReference type="InterPro" id="IPR029063">
    <property type="entry name" value="SAM-dependent_MTases_sf"/>
</dbReference>
<keyword evidence="2" id="KW-0808">Transferase</keyword>
<dbReference type="AlphaFoldDB" id="A0A290MVQ7"/>
<proteinExistence type="predicted"/>
<organism evidence="2 3">
    <name type="scientific">Caulobacter vibrioides</name>
    <name type="common">Caulobacter crescentus</name>
    <dbReference type="NCBI Taxonomy" id="155892"/>
    <lineage>
        <taxon>Bacteria</taxon>
        <taxon>Pseudomonadati</taxon>
        <taxon>Pseudomonadota</taxon>
        <taxon>Alphaproteobacteria</taxon>
        <taxon>Caulobacterales</taxon>
        <taxon>Caulobacteraceae</taxon>
        <taxon>Caulobacter</taxon>
    </lineage>
</organism>
<evidence type="ECO:0000313" key="3">
    <source>
        <dbReference type="Proteomes" id="UP000217311"/>
    </source>
</evidence>
<evidence type="ECO:0000256" key="1">
    <source>
        <dbReference type="SAM" id="Coils"/>
    </source>
</evidence>
<dbReference type="SUPFAM" id="SSF53335">
    <property type="entry name" value="S-adenosyl-L-methionine-dependent methyltransferases"/>
    <property type="match status" value="1"/>
</dbReference>
<sequence length="309" mass="34397">MASLQGGVVMVAGLSWFGRLGASKASDLALADAAAREASARSEADALRARLDKLEAQVALTERYFTEAFWSVLDTAHEAILAQRPLTCVVCGHTADRDGFEIREDRCYFGGGRLERYACPGCDCVFGPRKYLDLDEAFVGKDYQVLYSRYAEGDSTDNELRAFRALKPEVGGRYLDWGAGGGWNRTLDTLTREGWTVIAHEPNAADALIESGAQVWDGVSGGFDGIFSNNVIEHFRDPIVQFHKFHELLKPGAKMAHASPCYDYCFAFTRFHSVFLLGRSPHILAERTGFRVVDHERDGEYINYVFQRV</sequence>